<dbReference type="GeneID" id="113211010"/>
<dbReference type="AlphaFoldDB" id="A0A9C6X8U0"/>
<gene>
    <name evidence="2" type="primary">LOC113211010</name>
</gene>
<dbReference type="Proteomes" id="UP000504606">
    <property type="component" value="Unplaced"/>
</dbReference>
<protein>
    <submittedName>
        <fullName evidence="2">Uncharacterized protein LOC113211010</fullName>
    </submittedName>
</protein>
<keyword evidence="1" id="KW-1185">Reference proteome</keyword>
<sequence length="140" mass="15972">MTFDDPGGWEAGLVKVKQNLSTLRTVLSKKCKSFARAVVTTVPPLPKLLAPKGGDEDYRHLWTTFNDELLQLSSPRFFVLDVQEFFMKDGLLQEDLFESFMGHGAKRRKDRLHINHNGMNAIEEALRTVPPFQRTAKNNL</sequence>
<dbReference type="InterPro" id="IPR036514">
    <property type="entry name" value="SGNH_hydro_sf"/>
</dbReference>
<organism evidence="1 2">
    <name type="scientific">Frankliniella occidentalis</name>
    <name type="common">Western flower thrips</name>
    <name type="synonym">Euthrips occidentalis</name>
    <dbReference type="NCBI Taxonomy" id="133901"/>
    <lineage>
        <taxon>Eukaryota</taxon>
        <taxon>Metazoa</taxon>
        <taxon>Ecdysozoa</taxon>
        <taxon>Arthropoda</taxon>
        <taxon>Hexapoda</taxon>
        <taxon>Insecta</taxon>
        <taxon>Pterygota</taxon>
        <taxon>Neoptera</taxon>
        <taxon>Paraneoptera</taxon>
        <taxon>Thysanoptera</taxon>
        <taxon>Terebrantia</taxon>
        <taxon>Thripoidea</taxon>
        <taxon>Thripidae</taxon>
        <taxon>Frankliniella</taxon>
    </lineage>
</organism>
<dbReference type="RefSeq" id="XP_052131185.1">
    <property type="nucleotide sequence ID" value="XM_052275225.1"/>
</dbReference>
<dbReference type="KEGG" id="foc:113211010"/>
<proteinExistence type="predicted"/>
<reference evidence="2" key="1">
    <citation type="submission" date="2025-08" db="UniProtKB">
        <authorList>
            <consortium name="RefSeq"/>
        </authorList>
    </citation>
    <scope>IDENTIFICATION</scope>
    <source>
        <tissue evidence="2">Whole organism</tissue>
    </source>
</reference>
<accession>A0A9C6X8U0</accession>
<evidence type="ECO:0000313" key="2">
    <source>
        <dbReference type="RefSeq" id="XP_052131185.1"/>
    </source>
</evidence>
<evidence type="ECO:0000313" key="1">
    <source>
        <dbReference type="Proteomes" id="UP000504606"/>
    </source>
</evidence>
<name>A0A9C6X8U0_FRAOC</name>
<dbReference type="Gene3D" id="3.40.50.1110">
    <property type="entry name" value="SGNH hydrolase"/>
    <property type="match status" value="1"/>
</dbReference>